<comment type="miscellaneous">
    <text evidence="14">Bacitracin is thought to be involved in the inhibition of peptidoglycan synthesis by sequestering undecaprenyl diphosphate, thereby reducing the pool of lipid carrier available.</text>
</comment>
<feature type="transmembrane region" description="Helical" evidence="14">
    <location>
        <begin position="142"/>
        <end position="160"/>
    </location>
</feature>
<feature type="transmembrane region" description="Helical" evidence="14">
    <location>
        <begin position="213"/>
        <end position="235"/>
    </location>
</feature>
<keyword evidence="8 14" id="KW-1133">Transmembrane helix</keyword>
<keyword evidence="14" id="KW-0961">Cell wall biogenesis/degradation</keyword>
<comment type="similarity">
    <text evidence="2 14">Belongs to the UppP family.</text>
</comment>
<feature type="transmembrane region" description="Helical" evidence="14">
    <location>
        <begin position="41"/>
        <end position="59"/>
    </location>
</feature>
<evidence type="ECO:0000256" key="8">
    <source>
        <dbReference type="ARBA" id="ARBA00022989"/>
    </source>
</evidence>
<evidence type="ECO:0000256" key="7">
    <source>
        <dbReference type="ARBA" id="ARBA00022801"/>
    </source>
</evidence>
<accession>A0A2M8EPA2</accession>
<proteinExistence type="inferred from homology"/>
<keyword evidence="10 14" id="KW-0046">Antibiotic resistance</keyword>
<dbReference type="GO" id="GO:0005886">
    <property type="term" value="C:plasma membrane"/>
    <property type="evidence" value="ECO:0007669"/>
    <property type="project" value="UniProtKB-SubCell"/>
</dbReference>
<dbReference type="GO" id="GO:0071555">
    <property type="term" value="P:cell wall organization"/>
    <property type="evidence" value="ECO:0007669"/>
    <property type="project" value="UniProtKB-KW"/>
</dbReference>
<dbReference type="InterPro" id="IPR003824">
    <property type="entry name" value="UppP"/>
</dbReference>
<evidence type="ECO:0000256" key="14">
    <source>
        <dbReference type="HAMAP-Rule" id="MF_01006"/>
    </source>
</evidence>
<keyword evidence="5 14" id="KW-1003">Cell membrane</keyword>
<dbReference type="Pfam" id="PF02673">
    <property type="entry name" value="BacA"/>
    <property type="match status" value="1"/>
</dbReference>
<dbReference type="Proteomes" id="UP000230251">
    <property type="component" value="Unassembled WGS sequence"/>
</dbReference>
<dbReference type="HAMAP" id="MF_01006">
    <property type="entry name" value="Undec_diphosphatase"/>
    <property type="match status" value="1"/>
</dbReference>
<dbReference type="EMBL" id="PFSI01000032">
    <property type="protein sequence ID" value="PJC24575.1"/>
    <property type="molecule type" value="Genomic_DNA"/>
</dbReference>
<sequence length="262" mass="29090">MSYIEAIILGIVQGVTEFLPISSSGHLILLHDLFDLEQESFVFDVGLHIATLAAVIWFFRDDIKIYINEFFKNPKNALLTKIFLATIPIGIVGVFFGDKIIELTHTMNIIAFSLIFWGILLIAADFFTQENKKSNSKEGRTTWLQSIFIGLLQIVALVPGTSRSGITMTAGMFSGLDRRAAARFSFLLSIPAIAGAGLVSLKDIAENGMDVNLWVLLSGMISAFIVGWFSITFLLNLINKSGFIWFGIYRIALGLILLLWFL</sequence>
<dbReference type="GO" id="GO:0009252">
    <property type="term" value="P:peptidoglycan biosynthetic process"/>
    <property type="evidence" value="ECO:0007669"/>
    <property type="project" value="UniProtKB-KW"/>
</dbReference>
<dbReference type="GO" id="GO:0050380">
    <property type="term" value="F:undecaprenyl-diphosphatase activity"/>
    <property type="evidence" value="ECO:0007669"/>
    <property type="project" value="UniProtKB-UniRule"/>
</dbReference>
<evidence type="ECO:0000256" key="2">
    <source>
        <dbReference type="ARBA" id="ARBA00010621"/>
    </source>
</evidence>
<evidence type="ECO:0000256" key="9">
    <source>
        <dbReference type="ARBA" id="ARBA00023136"/>
    </source>
</evidence>
<dbReference type="NCBIfam" id="TIGR00753">
    <property type="entry name" value="undec_PP_bacA"/>
    <property type="match status" value="1"/>
</dbReference>
<feature type="transmembrane region" description="Helical" evidence="14">
    <location>
        <begin position="109"/>
        <end position="127"/>
    </location>
</feature>
<protein>
    <recommendedName>
        <fullName evidence="4 14">Undecaprenyl-diphosphatase</fullName>
        <ecNumber evidence="3 14">3.6.1.27</ecNumber>
    </recommendedName>
    <alternativeName>
        <fullName evidence="12 14">Bacitracin resistance protein</fullName>
    </alternativeName>
    <alternativeName>
        <fullName evidence="11 14">Undecaprenyl pyrophosphate phosphatase</fullName>
    </alternativeName>
</protein>
<evidence type="ECO:0000256" key="4">
    <source>
        <dbReference type="ARBA" id="ARBA00021581"/>
    </source>
</evidence>
<reference evidence="16" key="1">
    <citation type="submission" date="2017-09" db="EMBL/GenBank/DDBJ databases">
        <title>Depth-based differentiation of microbial function through sediment-hosted aquifers and enrichment of novel symbionts in the deep terrestrial subsurface.</title>
        <authorList>
            <person name="Probst A.J."/>
            <person name="Ladd B."/>
            <person name="Jarett J.K."/>
            <person name="Geller-Mcgrath D.E."/>
            <person name="Sieber C.M.K."/>
            <person name="Emerson J.B."/>
            <person name="Anantharaman K."/>
            <person name="Thomas B.C."/>
            <person name="Malmstrom R."/>
            <person name="Stieglmeier M."/>
            <person name="Klingl A."/>
            <person name="Woyke T."/>
            <person name="Ryan C.M."/>
            <person name="Banfield J.F."/>
        </authorList>
    </citation>
    <scope>NUCLEOTIDE SEQUENCE [LARGE SCALE GENOMIC DNA]</scope>
</reference>
<evidence type="ECO:0000256" key="6">
    <source>
        <dbReference type="ARBA" id="ARBA00022692"/>
    </source>
</evidence>
<evidence type="ECO:0000256" key="11">
    <source>
        <dbReference type="ARBA" id="ARBA00032707"/>
    </source>
</evidence>
<keyword evidence="14" id="KW-0573">Peptidoglycan synthesis</keyword>
<comment type="subcellular location">
    <subcellularLocation>
        <location evidence="1 14">Cell membrane</location>
        <topology evidence="1 14">Multi-pass membrane protein</topology>
    </subcellularLocation>
</comment>
<dbReference type="GO" id="GO:0008360">
    <property type="term" value="P:regulation of cell shape"/>
    <property type="evidence" value="ECO:0007669"/>
    <property type="project" value="UniProtKB-KW"/>
</dbReference>
<feature type="transmembrane region" description="Helical" evidence="14">
    <location>
        <begin position="242"/>
        <end position="261"/>
    </location>
</feature>
<dbReference type="AlphaFoldDB" id="A0A2M8EPA2"/>
<evidence type="ECO:0000313" key="16">
    <source>
        <dbReference type="Proteomes" id="UP000230251"/>
    </source>
</evidence>
<keyword evidence="6 14" id="KW-0812">Transmembrane</keyword>
<dbReference type="GO" id="GO:0046677">
    <property type="term" value="P:response to antibiotic"/>
    <property type="evidence" value="ECO:0007669"/>
    <property type="project" value="UniProtKB-UniRule"/>
</dbReference>
<keyword evidence="7 14" id="KW-0378">Hydrolase</keyword>
<evidence type="ECO:0000256" key="10">
    <source>
        <dbReference type="ARBA" id="ARBA00023251"/>
    </source>
</evidence>
<evidence type="ECO:0000256" key="13">
    <source>
        <dbReference type="ARBA" id="ARBA00047594"/>
    </source>
</evidence>
<dbReference type="PANTHER" id="PTHR30622:SF4">
    <property type="entry name" value="UNDECAPRENYL-DIPHOSPHATASE"/>
    <property type="match status" value="1"/>
</dbReference>
<feature type="transmembrane region" description="Helical" evidence="14">
    <location>
        <begin position="6"/>
        <end position="29"/>
    </location>
</feature>
<evidence type="ECO:0000256" key="12">
    <source>
        <dbReference type="ARBA" id="ARBA00032932"/>
    </source>
</evidence>
<keyword evidence="14" id="KW-0133">Cell shape</keyword>
<feature type="transmembrane region" description="Helical" evidence="14">
    <location>
        <begin position="79"/>
        <end position="97"/>
    </location>
</feature>
<dbReference type="PANTHER" id="PTHR30622">
    <property type="entry name" value="UNDECAPRENYL-DIPHOSPHATASE"/>
    <property type="match status" value="1"/>
</dbReference>
<comment type="function">
    <text evidence="14">Catalyzes the dephosphorylation of undecaprenyl diphosphate (UPP). Confers resistance to bacitracin.</text>
</comment>
<evidence type="ECO:0000256" key="3">
    <source>
        <dbReference type="ARBA" id="ARBA00012374"/>
    </source>
</evidence>
<comment type="caution">
    <text evidence="15">The sequence shown here is derived from an EMBL/GenBank/DDBJ whole genome shotgun (WGS) entry which is preliminary data.</text>
</comment>
<name>A0A2M8EPA2_9BACT</name>
<organism evidence="15 16">
    <name type="scientific">Candidatus Uhrbacteria bacterium CG_4_9_14_0_2_um_filter_41_50</name>
    <dbReference type="NCBI Taxonomy" id="1975031"/>
    <lineage>
        <taxon>Bacteria</taxon>
        <taxon>Candidatus Uhriibacteriota</taxon>
    </lineage>
</organism>
<feature type="transmembrane region" description="Helical" evidence="14">
    <location>
        <begin position="181"/>
        <end position="201"/>
    </location>
</feature>
<dbReference type="EC" id="3.6.1.27" evidence="3 14"/>
<comment type="catalytic activity">
    <reaction evidence="13 14">
        <text>di-trans,octa-cis-undecaprenyl diphosphate + H2O = di-trans,octa-cis-undecaprenyl phosphate + phosphate + H(+)</text>
        <dbReference type="Rhea" id="RHEA:28094"/>
        <dbReference type="ChEBI" id="CHEBI:15377"/>
        <dbReference type="ChEBI" id="CHEBI:15378"/>
        <dbReference type="ChEBI" id="CHEBI:43474"/>
        <dbReference type="ChEBI" id="CHEBI:58405"/>
        <dbReference type="ChEBI" id="CHEBI:60392"/>
        <dbReference type="EC" id="3.6.1.27"/>
    </reaction>
</comment>
<gene>
    <name evidence="14 15" type="primary">uppP</name>
    <name evidence="15" type="ORF">CO057_02080</name>
</gene>
<evidence type="ECO:0000256" key="1">
    <source>
        <dbReference type="ARBA" id="ARBA00004651"/>
    </source>
</evidence>
<keyword evidence="9 14" id="KW-0472">Membrane</keyword>
<evidence type="ECO:0000256" key="5">
    <source>
        <dbReference type="ARBA" id="ARBA00022475"/>
    </source>
</evidence>
<evidence type="ECO:0000313" key="15">
    <source>
        <dbReference type="EMBL" id="PJC24575.1"/>
    </source>
</evidence>